<dbReference type="PANTHER" id="PTHR24006:SF722">
    <property type="entry name" value="UBIQUITIN CARBOXYL-TERMINAL HYDROLASE 48"/>
    <property type="match status" value="1"/>
</dbReference>
<dbReference type="GO" id="GO:0005634">
    <property type="term" value="C:nucleus"/>
    <property type="evidence" value="ECO:0007669"/>
    <property type="project" value="UniProtKB-SubCell"/>
</dbReference>
<feature type="compositionally biased region" description="Basic and acidic residues" evidence="10">
    <location>
        <begin position="883"/>
        <end position="894"/>
    </location>
</feature>
<name>A0A9J2PBT6_ASCLU</name>
<evidence type="ECO:0000256" key="6">
    <source>
        <dbReference type="ARBA" id="ARBA00022786"/>
    </source>
</evidence>
<dbReference type="AlphaFoldDB" id="A0A9J2PBT6"/>
<keyword evidence="9" id="KW-0539">Nucleus</keyword>
<dbReference type="GO" id="GO:0006508">
    <property type="term" value="P:proteolysis"/>
    <property type="evidence" value="ECO:0007669"/>
    <property type="project" value="UniProtKB-KW"/>
</dbReference>
<dbReference type="PROSITE" id="PS50235">
    <property type="entry name" value="USP_3"/>
    <property type="match status" value="1"/>
</dbReference>
<reference evidence="14" key="1">
    <citation type="submission" date="2023-03" db="UniProtKB">
        <authorList>
            <consortium name="WormBaseParasite"/>
        </authorList>
    </citation>
    <scope>IDENTIFICATION</scope>
</reference>
<dbReference type="Gene3D" id="3.10.20.90">
    <property type="entry name" value="Phosphatidylinositol 3-kinase Catalytic Subunit, Chain A, domain 1"/>
    <property type="match status" value="1"/>
</dbReference>
<dbReference type="WBParaSite" id="ALUE_0000681901-mRNA-1">
    <property type="protein sequence ID" value="ALUE_0000681901-mRNA-1"/>
    <property type="gene ID" value="ALUE_0000681901"/>
</dbReference>
<dbReference type="Proteomes" id="UP000036681">
    <property type="component" value="Unplaced"/>
</dbReference>
<evidence type="ECO:0000256" key="1">
    <source>
        <dbReference type="ARBA" id="ARBA00000707"/>
    </source>
</evidence>
<dbReference type="GO" id="GO:0016579">
    <property type="term" value="P:protein deubiquitination"/>
    <property type="evidence" value="ECO:0007669"/>
    <property type="project" value="InterPro"/>
</dbReference>
<dbReference type="InterPro" id="IPR028889">
    <property type="entry name" value="USP"/>
</dbReference>
<dbReference type="GO" id="GO:0005829">
    <property type="term" value="C:cytosol"/>
    <property type="evidence" value="ECO:0007669"/>
    <property type="project" value="TreeGrafter"/>
</dbReference>
<keyword evidence="6" id="KW-0833">Ubl conjugation pathway</keyword>
<feature type="region of interest" description="Disordered" evidence="10">
    <location>
        <begin position="686"/>
        <end position="752"/>
    </location>
</feature>
<feature type="compositionally biased region" description="Basic and acidic residues" evidence="10">
    <location>
        <begin position="716"/>
        <end position="728"/>
    </location>
</feature>
<evidence type="ECO:0000256" key="3">
    <source>
        <dbReference type="ARBA" id="ARBA00009085"/>
    </source>
</evidence>
<dbReference type="PROSITE" id="PS00972">
    <property type="entry name" value="USP_1"/>
    <property type="match status" value="1"/>
</dbReference>
<organism evidence="13 14">
    <name type="scientific">Ascaris lumbricoides</name>
    <name type="common">Giant roundworm</name>
    <dbReference type="NCBI Taxonomy" id="6252"/>
    <lineage>
        <taxon>Eukaryota</taxon>
        <taxon>Metazoa</taxon>
        <taxon>Ecdysozoa</taxon>
        <taxon>Nematoda</taxon>
        <taxon>Chromadorea</taxon>
        <taxon>Rhabditida</taxon>
        <taxon>Spirurina</taxon>
        <taxon>Ascaridomorpha</taxon>
        <taxon>Ascaridoidea</taxon>
        <taxon>Ascarididae</taxon>
        <taxon>Ascaris</taxon>
    </lineage>
</organism>
<evidence type="ECO:0000313" key="13">
    <source>
        <dbReference type="Proteomes" id="UP000036681"/>
    </source>
</evidence>
<evidence type="ECO:0000259" key="12">
    <source>
        <dbReference type="PROSITE" id="PS50235"/>
    </source>
</evidence>
<dbReference type="GO" id="GO:0004843">
    <property type="term" value="F:cysteine-type deubiquitinase activity"/>
    <property type="evidence" value="ECO:0007669"/>
    <property type="project" value="UniProtKB-EC"/>
</dbReference>
<feature type="region of interest" description="Disordered" evidence="10">
    <location>
        <begin position="480"/>
        <end position="499"/>
    </location>
</feature>
<dbReference type="Pfam" id="PF24543">
    <property type="entry name" value="Usp-48"/>
    <property type="match status" value="1"/>
</dbReference>
<proteinExistence type="inferred from homology"/>
<keyword evidence="13" id="KW-1185">Reference proteome</keyword>
<comment type="catalytic activity">
    <reaction evidence="1">
        <text>Thiol-dependent hydrolysis of ester, thioester, amide, peptide and isopeptide bonds formed by the C-terminal Gly of ubiquitin (a 76-residue protein attached to proteins as an intracellular targeting signal).</text>
        <dbReference type="EC" id="3.4.19.12"/>
    </reaction>
</comment>
<dbReference type="Pfam" id="PF00240">
    <property type="entry name" value="ubiquitin"/>
    <property type="match status" value="1"/>
</dbReference>
<dbReference type="PROSITE" id="PS50053">
    <property type="entry name" value="UBIQUITIN_2"/>
    <property type="match status" value="1"/>
</dbReference>
<comment type="similarity">
    <text evidence="3">Belongs to the peptidase C19 family.</text>
</comment>
<feature type="region of interest" description="Disordered" evidence="10">
    <location>
        <begin position="862"/>
        <end position="894"/>
    </location>
</feature>
<evidence type="ECO:0000256" key="2">
    <source>
        <dbReference type="ARBA" id="ARBA00004123"/>
    </source>
</evidence>
<evidence type="ECO:0000256" key="10">
    <source>
        <dbReference type="SAM" id="MobiDB-lite"/>
    </source>
</evidence>
<dbReference type="PANTHER" id="PTHR24006">
    <property type="entry name" value="UBIQUITIN CARBOXYL-TERMINAL HYDROLASE"/>
    <property type="match status" value="1"/>
</dbReference>
<sequence>MKRTVSATPRRRAATWSRRKSFLRTKNCRDNPYCLERLGSEKWEKLMQKMEKEGRSSEKSNNRRELASMPCGLVNLGNSCYLNSFLQIFFSDPVFRRCIYDWRPVKNFVKPECEKINVEELMLLTSSNDLFNSTFQEDTSAEALANLLKLDDEQHDALEFQILLFGKMEKLLSYREEWKDVKNAIMNRFKGVITQTISCKKCGMVRVSELPFNPLYLVIDKVKSLSKAIETCFSPEELSDYRCECGDAGFAEKCLTVKEPPPVVTVQLNRFTFDAAGRKKKVQSALQYPRVLEICGVTYDICAVMIHEGPNADSGHYYDLIKHPVSGQWFTYNDARVIPSVAPGVSTEKDRISKVTPDMKGCYALVYRRRSEADEQVPEVPEHIEEIVALKAVVQVFSDMNTNGVVLEEEFLAQTSATTESQQRWANVVKEHHERMKQFWSALQIKDGSSMMKHPEEMVFLPTKLLSDVQLSEFEAVAEKKEESEPVKKKAKDMDGKEAEENGMVDEAALYKANAVASSSYSLCSHGRISLESVRGGVIKAVNKDAAKQLLKRYCVQVASSSGDSQHSDLKNGTDICVECIEDLKRESEFAATVETKEKYYHSDDCFWVSVRSLQQYRKLAIRAREQRQKPAVECVEINFTGPEGADAELKCDMEMVSECNTSTSELEQKMDSDVEMVKKFDEFGLPDDSFTSGTKEEPESECTAASEINDAASPTDKKLSRPADEMRPTTPTVSPSKKPNSRLEDNKVGIKKRRVEPGVIKGCEVPYADNTEGTVLPEDHERSVCIAVEKVDCMPTNERENSSINVPSDHSGRSNGELGVSDCGGSSSSRPSSAVDKDANPSECMEIDGEVENGVDVDEEAASLCSRPKSRSTRDDAEDEASERSDEADERKPVLFNGELKCEHGKFDYESSVTNSKRVVVDANEWQTLVEGMFDSDQVFTLNTDQLPCTECELIYNCKRTDREGQQRRVQEIRVAIGELIRNIARRRRGPPTGEQVYSRVVCGTFLKNMLSRFKSGATRSVNTPDICQECILCDEHRLPCVPLSPDSLAVPVTLEEWEKIIATLQPNEKDVFEIVLNDGLYELFCQPCFERQRQQEDLKRFIFKAAEIFVKLKGDENEEPPKMNGDYQQNEGEAQKLPTVRSTPHATTRRAIAKSCMRFRMASTDTIMKLKMKIFERIGQTPSDQLIYLNERLLMDTETLGEARIDPHELVVRPLTLIVQYVGDIQIEPRRLERGFADTALSHD</sequence>
<dbReference type="InterPro" id="IPR000626">
    <property type="entry name" value="Ubiquitin-like_dom"/>
</dbReference>
<dbReference type="InterPro" id="IPR001394">
    <property type="entry name" value="Peptidase_C19_UCH"/>
</dbReference>
<evidence type="ECO:0000313" key="14">
    <source>
        <dbReference type="WBParaSite" id="ALUE_0000681901-mRNA-1"/>
    </source>
</evidence>
<dbReference type="InterPro" id="IPR050164">
    <property type="entry name" value="Peptidase_C19"/>
</dbReference>
<keyword evidence="5" id="KW-0645">Protease</keyword>
<dbReference type="EC" id="3.4.19.12" evidence="4"/>
<feature type="domain" description="USP" evidence="12">
    <location>
        <begin position="71"/>
        <end position="370"/>
    </location>
</feature>
<feature type="domain" description="Ubiquitin-like" evidence="11">
    <location>
        <begin position="1141"/>
        <end position="1213"/>
    </location>
</feature>
<evidence type="ECO:0000259" key="11">
    <source>
        <dbReference type="PROSITE" id="PS50053"/>
    </source>
</evidence>
<protein>
    <recommendedName>
        <fullName evidence="4">ubiquitinyl hydrolase 1</fullName>
        <ecNumber evidence="4">3.4.19.12</ecNumber>
    </recommendedName>
</protein>
<evidence type="ECO:0000256" key="5">
    <source>
        <dbReference type="ARBA" id="ARBA00022670"/>
    </source>
</evidence>
<feature type="region of interest" description="Disordered" evidence="10">
    <location>
        <begin position="797"/>
        <end position="842"/>
    </location>
</feature>
<dbReference type="Pfam" id="PF00443">
    <property type="entry name" value="UCH"/>
    <property type="match status" value="1"/>
</dbReference>
<keyword evidence="8" id="KW-0788">Thiol protease</keyword>
<feature type="compositionally biased region" description="Low complexity" evidence="10">
    <location>
        <begin position="729"/>
        <end position="739"/>
    </location>
</feature>
<feature type="compositionally biased region" description="Low complexity" evidence="10">
    <location>
        <begin position="820"/>
        <end position="834"/>
    </location>
</feature>
<evidence type="ECO:0000256" key="8">
    <source>
        <dbReference type="ARBA" id="ARBA00022807"/>
    </source>
</evidence>
<dbReference type="InterPro" id="IPR029071">
    <property type="entry name" value="Ubiquitin-like_domsf"/>
</dbReference>
<dbReference type="InterPro" id="IPR018200">
    <property type="entry name" value="USP_CS"/>
</dbReference>
<evidence type="ECO:0000256" key="7">
    <source>
        <dbReference type="ARBA" id="ARBA00022801"/>
    </source>
</evidence>
<comment type="subcellular location">
    <subcellularLocation>
        <location evidence="2">Nucleus</location>
    </subcellularLocation>
</comment>
<dbReference type="SUPFAM" id="SSF54236">
    <property type="entry name" value="Ubiquitin-like"/>
    <property type="match status" value="1"/>
</dbReference>
<dbReference type="InterPro" id="IPR057775">
    <property type="entry name" value="USP48_dom"/>
</dbReference>
<keyword evidence="7" id="KW-0378">Hydrolase</keyword>
<dbReference type="CDD" id="cd02257">
    <property type="entry name" value="Peptidase_C19"/>
    <property type="match status" value="1"/>
</dbReference>
<evidence type="ECO:0000256" key="9">
    <source>
        <dbReference type="ARBA" id="ARBA00023242"/>
    </source>
</evidence>
<dbReference type="Gene3D" id="3.90.70.10">
    <property type="entry name" value="Cysteine proteinases"/>
    <property type="match status" value="1"/>
</dbReference>
<accession>A0A9J2PBT6</accession>
<dbReference type="InterPro" id="IPR038765">
    <property type="entry name" value="Papain-like_cys_pep_sf"/>
</dbReference>
<evidence type="ECO:0000256" key="4">
    <source>
        <dbReference type="ARBA" id="ARBA00012759"/>
    </source>
</evidence>
<dbReference type="SUPFAM" id="SSF54001">
    <property type="entry name" value="Cysteine proteinases"/>
    <property type="match status" value="1"/>
</dbReference>